<evidence type="ECO:0000313" key="2">
    <source>
        <dbReference type="EMBL" id="ACK72286.1"/>
    </source>
</evidence>
<reference evidence="1" key="1">
    <citation type="submission" date="2008-12" db="EMBL/GenBank/DDBJ databases">
        <title>Complete sequence of chromosome Cyanothece sp. PCC 7424.</title>
        <authorList>
            <consortium name="US DOE Joint Genome Institute"/>
            <person name="Lucas S."/>
            <person name="Copeland A."/>
            <person name="Lapidus A."/>
            <person name="Glavina del Rio T."/>
            <person name="Dalin E."/>
            <person name="Tice H."/>
            <person name="Bruce D."/>
            <person name="Goodwin L."/>
            <person name="Pitluck S."/>
            <person name="Chertkov O."/>
            <person name="Brettin T."/>
            <person name="Detter J.C."/>
            <person name="Han C."/>
            <person name="Larimer F."/>
            <person name="Land M."/>
            <person name="Hauser L."/>
            <person name="Kyrpides N."/>
            <person name="Mikhailova N."/>
            <person name="Liberton M."/>
            <person name="Stoeckel J."/>
            <person name="Banerjee A."/>
            <person name="Singh A."/>
            <person name="Page L."/>
            <person name="Sato H."/>
            <person name="Zhao L."/>
            <person name="Sherman L."/>
            <person name="Pakrasi H."/>
            <person name="Richardson P."/>
        </authorList>
    </citation>
    <scope>NUCLEOTIDE SEQUENCE</scope>
    <source>
        <strain evidence="1">PCC 7424</strain>
    </source>
</reference>
<dbReference type="HOGENOM" id="CLU_2751049_0_0_3"/>
<reference evidence="3" key="2">
    <citation type="journal article" date="2011" name="MBio">
        <title>Novel metabolic attributes of the genus Cyanothece, comprising a group of unicellular nitrogen-fixing Cyanobacteria.</title>
        <authorList>
            <person name="Bandyopadhyay A."/>
            <person name="Elvitigala T."/>
            <person name="Welsh E."/>
            <person name="Stockel J."/>
            <person name="Liberton M."/>
            <person name="Min H."/>
            <person name="Sherman L.A."/>
            <person name="Pakrasi H.B."/>
        </authorList>
    </citation>
    <scope>NUCLEOTIDE SEQUENCE [LARGE SCALE GENOMIC DNA]</scope>
    <source>
        <strain evidence="3">PCC 7424</strain>
    </source>
</reference>
<dbReference type="EMBL" id="CP001291">
    <property type="protein sequence ID" value="ACK72286.1"/>
    <property type="molecule type" value="Genomic_DNA"/>
</dbReference>
<dbReference type="KEGG" id="cyc:PCC7424_3908"/>
<dbReference type="AlphaFoldDB" id="B7KJ34"/>
<evidence type="ECO:0000313" key="3">
    <source>
        <dbReference type="Proteomes" id="UP000002384"/>
    </source>
</evidence>
<keyword evidence="3" id="KW-1185">Reference proteome</keyword>
<dbReference type="Proteomes" id="UP000002384">
    <property type="component" value="Chromosome"/>
</dbReference>
<name>B7KJ34_GLOC7</name>
<gene>
    <name evidence="1" type="ordered locus">PCC7424_2452</name>
    <name evidence="2" type="ordered locus">PCC7424_3908</name>
</gene>
<accession>B7KJ34</accession>
<organism evidence="1 3">
    <name type="scientific">Gloeothece citriformis (strain PCC 7424)</name>
    <name type="common">Cyanothece sp. (strain PCC 7424)</name>
    <dbReference type="NCBI Taxonomy" id="65393"/>
    <lineage>
        <taxon>Bacteria</taxon>
        <taxon>Bacillati</taxon>
        <taxon>Cyanobacteriota</taxon>
        <taxon>Cyanophyceae</taxon>
        <taxon>Oscillatoriophycideae</taxon>
        <taxon>Chroococcales</taxon>
        <taxon>Aphanothecaceae</taxon>
        <taxon>Gloeothece</taxon>
        <taxon>Gloeothece citriformis</taxon>
    </lineage>
</organism>
<proteinExistence type="predicted"/>
<sequence>MAKREIQIYNNDGSFRYRIKVERVPVKGDFMQLDGFFYEIEKVLFSDNSPPRVLLSVEQLDLELGEFTEP</sequence>
<dbReference type="STRING" id="65393.PCC7424_2452"/>
<dbReference type="RefSeq" id="WP_015954474.1">
    <property type="nucleotide sequence ID" value="NC_011729.1"/>
</dbReference>
<protein>
    <submittedName>
        <fullName evidence="1">Uncharacterized protein</fullName>
    </submittedName>
</protein>
<dbReference type="KEGG" id="cyc:PCC7424_2452"/>
<evidence type="ECO:0000313" key="1">
    <source>
        <dbReference type="EMBL" id="ACK70870.1"/>
    </source>
</evidence>
<dbReference type="EMBL" id="CP001291">
    <property type="protein sequence ID" value="ACK70870.1"/>
    <property type="molecule type" value="Genomic_DNA"/>
</dbReference>